<sequence length="107" mass="12325">MKTTLILAFILVLLSYTQGDTKVLRKVNISHDNSYREETFSLKNEELVIEGTNTQRIYAKDSNNFVYRLETTYVADKNGYRVKYKLIRMPLIEVLSLSPSTLKSLTG</sequence>
<organism evidence="2 3">
    <name type="scientific">Lucilia cuprina</name>
    <name type="common">Green bottle fly</name>
    <name type="synonym">Australian sheep blowfly</name>
    <dbReference type="NCBI Taxonomy" id="7375"/>
    <lineage>
        <taxon>Eukaryota</taxon>
        <taxon>Metazoa</taxon>
        <taxon>Ecdysozoa</taxon>
        <taxon>Arthropoda</taxon>
        <taxon>Hexapoda</taxon>
        <taxon>Insecta</taxon>
        <taxon>Pterygota</taxon>
        <taxon>Neoptera</taxon>
        <taxon>Endopterygota</taxon>
        <taxon>Diptera</taxon>
        <taxon>Brachycera</taxon>
        <taxon>Muscomorpha</taxon>
        <taxon>Oestroidea</taxon>
        <taxon>Calliphoridae</taxon>
        <taxon>Luciliinae</taxon>
        <taxon>Lucilia</taxon>
    </lineage>
</organism>
<proteinExistence type="predicted"/>
<dbReference type="EMBL" id="JRES01001623">
    <property type="protein sequence ID" value="KNC21395.1"/>
    <property type="molecule type" value="Genomic_DNA"/>
</dbReference>
<protein>
    <submittedName>
        <fullName evidence="2">Uncharacterized protein</fullName>
    </submittedName>
</protein>
<accession>A0A0L0BMS9</accession>
<comment type="caution">
    <text evidence="2">The sequence shown here is derived from an EMBL/GenBank/DDBJ whole genome shotgun (WGS) entry which is preliminary data.</text>
</comment>
<dbReference type="Proteomes" id="UP000037069">
    <property type="component" value="Unassembled WGS sequence"/>
</dbReference>
<reference evidence="2 3" key="1">
    <citation type="journal article" date="2015" name="Nat. Commun.">
        <title>Lucilia cuprina genome unlocks parasitic fly biology to underpin future interventions.</title>
        <authorList>
            <person name="Anstead C.A."/>
            <person name="Korhonen P.K."/>
            <person name="Young N.D."/>
            <person name="Hall R.S."/>
            <person name="Jex A.R."/>
            <person name="Murali S.C."/>
            <person name="Hughes D.S."/>
            <person name="Lee S.F."/>
            <person name="Perry T."/>
            <person name="Stroehlein A.J."/>
            <person name="Ansell B.R."/>
            <person name="Breugelmans B."/>
            <person name="Hofmann A."/>
            <person name="Qu J."/>
            <person name="Dugan S."/>
            <person name="Lee S.L."/>
            <person name="Chao H."/>
            <person name="Dinh H."/>
            <person name="Han Y."/>
            <person name="Doddapaneni H.V."/>
            <person name="Worley K.C."/>
            <person name="Muzny D.M."/>
            <person name="Ioannidis P."/>
            <person name="Waterhouse R.M."/>
            <person name="Zdobnov E.M."/>
            <person name="James P.J."/>
            <person name="Bagnall N.H."/>
            <person name="Kotze A.C."/>
            <person name="Gibbs R.A."/>
            <person name="Richards S."/>
            <person name="Batterham P."/>
            <person name="Gasser R.B."/>
        </authorList>
    </citation>
    <scope>NUCLEOTIDE SEQUENCE [LARGE SCALE GENOMIC DNA]</scope>
    <source>
        <strain evidence="2 3">LS</strain>
        <tissue evidence="2">Full body</tissue>
    </source>
</reference>
<dbReference type="OrthoDB" id="8032477at2759"/>
<name>A0A0L0BMS9_LUCCU</name>
<keyword evidence="3" id="KW-1185">Reference proteome</keyword>
<evidence type="ECO:0000313" key="2">
    <source>
        <dbReference type="EMBL" id="KNC21395.1"/>
    </source>
</evidence>
<evidence type="ECO:0000313" key="3">
    <source>
        <dbReference type="Proteomes" id="UP000037069"/>
    </source>
</evidence>
<evidence type="ECO:0000256" key="1">
    <source>
        <dbReference type="SAM" id="SignalP"/>
    </source>
</evidence>
<feature type="signal peptide" evidence="1">
    <location>
        <begin position="1"/>
        <end position="19"/>
    </location>
</feature>
<dbReference type="AlphaFoldDB" id="A0A0L0BMS9"/>
<keyword evidence="1" id="KW-0732">Signal</keyword>
<feature type="chain" id="PRO_5005534937" evidence="1">
    <location>
        <begin position="20"/>
        <end position="107"/>
    </location>
</feature>
<gene>
    <name evidence="2" type="ORF">FF38_12615</name>
</gene>